<organism evidence="1 2">
    <name type="scientific">Phytophthora megakarya</name>
    <dbReference type="NCBI Taxonomy" id="4795"/>
    <lineage>
        <taxon>Eukaryota</taxon>
        <taxon>Sar</taxon>
        <taxon>Stramenopiles</taxon>
        <taxon>Oomycota</taxon>
        <taxon>Peronosporomycetes</taxon>
        <taxon>Peronosporales</taxon>
        <taxon>Peronosporaceae</taxon>
        <taxon>Phytophthora</taxon>
    </lineage>
</organism>
<dbReference type="EMBL" id="NBNE01000263">
    <property type="protein sequence ID" value="OWZ21048.1"/>
    <property type="molecule type" value="Genomic_DNA"/>
</dbReference>
<evidence type="ECO:0000313" key="1">
    <source>
        <dbReference type="EMBL" id="OWZ21048.1"/>
    </source>
</evidence>
<comment type="caution">
    <text evidence="1">The sequence shown here is derived from an EMBL/GenBank/DDBJ whole genome shotgun (WGS) entry which is preliminary data.</text>
</comment>
<dbReference type="Proteomes" id="UP000198211">
    <property type="component" value="Unassembled WGS sequence"/>
</dbReference>
<evidence type="ECO:0008006" key="3">
    <source>
        <dbReference type="Google" id="ProtNLM"/>
    </source>
</evidence>
<gene>
    <name evidence="1" type="ORF">PHMEG_0004453</name>
</gene>
<protein>
    <recommendedName>
        <fullName evidence="3">Eukaryotic/viral aspartic protease</fullName>
    </recommendedName>
</protein>
<dbReference type="AlphaFoldDB" id="A0A225WVE3"/>
<proteinExistence type="predicted"/>
<dbReference type="OrthoDB" id="164577at2759"/>
<evidence type="ECO:0000313" key="2">
    <source>
        <dbReference type="Proteomes" id="UP000198211"/>
    </source>
</evidence>
<keyword evidence="2" id="KW-1185">Reference proteome</keyword>
<sequence length="148" mass="17286">MIQRVRISAISNLKEFIGKDHGEDRARAWINKLRSAFMRDQASDAERCLTFGDLLASTKNWYRQMSRTTWDKWSDLVCNVQIQYCGLRVSFARQNYHTSDKLLLDYLCRLNVVGLRARLKIKDGNAKAQSEHVDHYIVTFEDQDLAEL</sequence>
<name>A0A225WVE3_9STRA</name>
<accession>A0A225WVE3</accession>
<reference evidence="2" key="1">
    <citation type="submission" date="2017-03" db="EMBL/GenBank/DDBJ databases">
        <title>Phytopthora megakarya and P. palmivora, two closely related causual agents of cacao black pod achieved similar genome size and gene model numbers by different mechanisms.</title>
        <authorList>
            <person name="Ali S."/>
            <person name="Shao J."/>
            <person name="Larry D.J."/>
            <person name="Kronmiller B."/>
            <person name="Shen D."/>
            <person name="Strem M.D."/>
            <person name="Melnick R.L."/>
            <person name="Guiltinan M.J."/>
            <person name="Tyler B.M."/>
            <person name="Meinhardt L.W."/>
            <person name="Bailey B.A."/>
        </authorList>
    </citation>
    <scope>NUCLEOTIDE SEQUENCE [LARGE SCALE GENOMIC DNA]</scope>
    <source>
        <strain evidence="2">zdho120</strain>
    </source>
</reference>